<evidence type="ECO:0000256" key="6">
    <source>
        <dbReference type="ARBA" id="ARBA00017322"/>
    </source>
</evidence>
<dbReference type="InterPro" id="IPR004358">
    <property type="entry name" value="Sig_transdc_His_kin-like_C"/>
</dbReference>
<dbReference type="GO" id="GO:0000155">
    <property type="term" value="F:phosphorelay sensor kinase activity"/>
    <property type="evidence" value="ECO:0007669"/>
    <property type="project" value="InterPro"/>
</dbReference>
<dbReference type="AlphaFoldDB" id="A0A2U2JCE6"/>
<dbReference type="RefSeq" id="WP_109404338.1">
    <property type="nucleotide sequence ID" value="NZ_QFFG01000002.1"/>
</dbReference>
<evidence type="ECO:0000256" key="3">
    <source>
        <dbReference type="ARBA" id="ARBA00004141"/>
    </source>
</evidence>
<keyword evidence="15" id="KW-0067">ATP-binding</keyword>
<evidence type="ECO:0000256" key="9">
    <source>
        <dbReference type="ARBA" id="ARBA00022553"/>
    </source>
</evidence>
<dbReference type="PRINTS" id="PR00344">
    <property type="entry name" value="BCTRLSENSOR"/>
</dbReference>
<keyword evidence="13" id="KW-0547">Nucleotide-binding</keyword>
<evidence type="ECO:0000313" key="27">
    <source>
        <dbReference type="Proteomes" id="UP000245670"/>
    </source>
</evidence>
<keyword evidence="17" id="KW-0408">Iron</keyword>
<name>A0A2U2JCE6_9FLAO</name>
<evidence type="ECO:0000256" key="20">
    <source>
        <dbReference type="ARBA" id="ARBA00023136"/>
    </source>
</evidence>
<dbReference type="EMBL" id="QFFG01000002">
    <property type="protein sequence ID" value="PWG06007.1"/>
    <property type="molecule type" value="Genomic_DNA"/>
</dbReference>
<keyword evidence="19" id="KW-0411">Iron-sulfur</keyword>
<dbReference type="InterPro" id="IPR011712">
    <property type="entry name" value="Sig_transdc_His_kin_sub3_dim/P"/>
</dbReference>
<evidence type="ECO:0000256" key="22">
    <source>
        <dbReference type="ARBA" id="ARBA00030800"/>
    </source>
</evidence>
<dbReference type="InterPro" id="IPR036890">
    <property type="entry name" value="HATPase_C_sf"/>
</dbReference>
<dbReference type="SMART" id="SM00387">
    <property type="entry name" value="HATPase_c"/>
    <property type="match status" value="1"/>
</dbReference>
<dbReference type="Pfam" id="PF07730">
    <property type="entry name" value="HisKA_3"/>
    <property type="match status" value="1"/>
</dbReference>
<evidence type="ECO:0000256" key="12">
    <source>
        <dbReference type="ARBA" id="ARBA00022723"/>
    </source>
</evidence>
<dbReference type="OrthoDB" id="9760839at2"/>
<evidence type="ECO:0000259" key="24">
    <source>
        <dbReference type="PROSITE" id="PS50109"/>
    </source>
</evidence>
<dbReference type="InterPro" id="IPR050482">
    <property type="entry name" value="Sensor_HK_TwoCompSys"/>
</dbReference>
<dbReference type="Gene3D" id="1.20.5.1930">
    <property type="match status" value="1"/>
</dbReference>
<evidence type="ECO:0000256" key="8">
    <source>
        <dbReference type="ARBA" id="ARBA00022490"/>
    </source>
</evidence>
<dbReference type="PROSITE" id="PS50113">
    <property type="entry name" value="PAC"/>
    <property type="match status" value="1"/>
</dbReference>
<evidence type="ECO:0000256" key="13">
    <source>
        <dbReference type="ARBA" id="ARBA00022741"/>
    </source>
</evidence>
<keyword evidence="14 26" id="KW-0418">Kinase</keyword>
<proteinExistence type="predicted"/>
<dbReference type="Gene3D" id="3.30.565.10">
    <property type="entry name" value="Histidine kinase-like ATPase, C-terminal domain"/>
    <property type="match status" value="1"/>
</dbReference>
<keyword evidence="18" id="KW-0902">Two-component regulatory system</keyword>
<keyword evidence="9" id="KW-0597">Phosphoprotein</keyword>
<keyword evidence="11 23" id="KW-0812">Transmembrane</keyword>
<evidence type="ECO:0000256" key="1">
    <source>
        <dbReference type="ARBA" id="ARBA00000085"/>
    </source>
</evidence>
<feature type="domain" description="PAC" evidence="25">
    <location>
        <begin position="326"/>
        <end position="377"/>
    </location>
</feature>
<evidence type="ECO:0000256" key="16">
    <source>
        <dbReference type="ARBA" id="ARBA00022989"/>
    </source>
</evidence>
<dbReference type="EC" id="2.7.13.3" evidence="5"/>
<feature type="transmembrane region" description="Helical" evidence="23">
    <location>
        <begin position="196"/>
        <end position="215"/>
    </location>
</feature>
<comment type="catalytic activity">
    <reaction evidence="1">
        <text>ATP + protein L-histidine = ADP + protein N-phospho-L-histidine.</text>
        <dbReference type="EC" id="2.7.13.3"/>
    </reaction>
</comment>
<dbReference type="InterPro" id="IPR003594">
    <property type="entry name" value="HATPase_dom"/>
</dbReference>
<evidence type="ECO:0000256" key="5">
    <source>
        <dbReference type="ARBA" id="ARBA00012438"/>
    </source>
</evidence>
<evidence type="ECO:0000256" key="4">
    <source>
        <dbReference type="ARBA" id="ARBA00004496"/>
    </source>
</evidence>
<dbReference type="GO" id="GO:0016020">
    <property type="term" value="C:membrane"/>
    <property type="evidence" value="ECO:0007669"/>
    <property type="project" value="UniProtKB-SubCell"/>
</dbReference>
<evidence type="ECO:0000256" key="10">
    <source>
        <dbReference type="ARBA" id="ARBA00022679"/>
    </source>
</evidence>
<dbReference type="InterPro" id="IPR005467">
    <property type="entry name" value="His_kinase_dom"/>
</dbReference>
<dbReference type="Pfam" id="PF13675">
    <property type="entry name" value="PilJ"/>
    <property type="match status" value="1"/>
</dbReference>
<dbReference type="GO" id="GO:0005524">
    <property type="term" value="F:ATP binding"/>
    <property type="evidence" value="ECO:0007669"/>
    <property type="project" value="UniProtKB-KW"/>
</dbReference>
<dbReference type="InterPro" id="IPR029095">
    <property type="entry name" value="NarX-like_N"/>
</dbReference>
<comment type="function">
    <text evidence="21">Member of the two-component regulatory system NreB/NreC involved in the control of dissimilatory nitrate/nitrite reduction in response to oxygen. NreB functions as a direct oxygen sensor histidine kinase which is autophosphorylated, in the absence of oxygen, probably at the conserved histidine residue, and transfers its phosphate group probably to a conserved aspartate residue of NreC. NreB/NreC activates the expression of the nitrate (narGHJI) and nitrite (nir) reductase operons, as well as the putative nitrate transporter gene narT.</text>
</comment>
<protein>
    <recommendedName>
        <fullName evidence="6">Oxygen sensor histidine kinase NreB</fullName>
        <ecNumber evidence="5">2.7.13.3</ecNumber>
    </recommendedName>
    <alternativeName>
        <fullName evidence="22">Nitrogen regulation protein B</fullName>
    </alternativeName>
</protein>
<dbReference type="Gene3D" id="3.30.450.20">
    <property type="entry name" value="PAS domain"/>
    <property type="match status" value="1"/>
</dbReference>
<keyword evidence="20 23" id="KW-0472">Membrane</keyword>
<evidence type="ECO:0000256" key="21">
    <source>
        <dbReference type="ARBA" id="ARBA00024827"/>
    </source>
</evidence>
<comment type="cofactor">
    <cofactor evidence="2">
        <name>[4Fe-4S] cluster</name>
        <dbReference type="ChEBI" id="CHEBI:49883"/>
    </cofactor>
</comment>
<dbReference type="GO" id="GO:0005737">
    <property type="term" value="C:cytoplasm"/>
    <property type="evidence" value="ECO:0007669"/>
    <property type="project" value="UniProtKB-SubCell"/>
</dbReference>
<dbReference type="Proteomes" id="UP000245670">
    <property type="component" value="Unassembled WGS sequence"/>
</dbReference>
<dbReference type="InterPro" id="IPR000700">
    <property type="entry name" value="PAS-assoc_C"/>
</dbReference>
<reference evidence="26 27" key="1">
    <citation type="submission" date="2018-05" db="EMBL/GenBank/DDBJ databases">
        <title>Polaribacter aquimarinus sp. nov., isolated from sediment in a sediment of sea.</title>
        <authorList>
            <person name="Lu D."/>
        </authorList>
    </citation>
    <scope>NUCLEOTIDE SEQUENCE [LARGE SCALE GENOMIC DNA]</scope>
    <source>
        <strain evidence="26 27">ZY113</strain>
    </source>
</reference>
<keyword evidence="16 23" id="KW-1133">Transmembrane helix</keyword>
<accession>A0A2U2JCE6</accession>
<dbReference type="Pfam" id="PF02518">
    <property type="entry name" value="HATPase_c"/>
    <property type="match status" value="1"/>
</dbReference>
<keyword evidence="12" id="KW-0479">Metal-binding</keyword>
<gene>
    <name evidence="26" type="ORF">DIS07_06120</name>
</gene>
<dbReference type="SUPFAM" id="SSF55874">
    <property type="entry name" value="ATPase domain of HSP90 chaperone/DNA topoisomerase II/histidine kinase"/>
    <property type="match status" value="1"/>
</dbReference>
<evidence type="ECO:0000256" key="11">
    <source>
        <dbReference type="ARBA" id="ARBA00022692"/>
    </source>
</evidence>
<dbReference type="PROSITE" id="PS50109">
    <property type="entry name" value="HIS_KIN"/>
    <property type="match status" value="1"/>
</dbReference>
<sequence length="603" mass="68596">MTKNGNSLDQRTFDKLSRLYIIALSTIALSVIVSQILVRNHLDNQESDSTIINVAGRQRMLSQKLTKDVVSLSISNDEKSRILLKNKIRETLNLWQISHYSLQNGNDSLGLPKNNSEKIKNKFRAINSVFDTISNASKLIVNQLDENPAISIDSLASNIKKITKNERSFLLMMDDIVNQYDLEAEEKVDWLRKLEFSLMALTLLILLVEFLFIFWPTAKSVRATLSDLLSAEKKAKKMAFDADELSFAKEKSIKELRALSHAMDETLLFARISASGNVIHIGNKFSRLFKLSKINKEILFWKILSNKESEQLLIENLINQNKKTGWQGEVKGTLKNDETIWLEMSIIPYIPSEDSLELLIIASEITERKMAQLEIERLTAISFEEKMNQQKIISSKIIENQEKEQNRIAKDVHDGIGQMLTGLKYNLESININDLDKTKIKIKDLKELTTNIIKGVRTATFNLTPPELSDHGIVPAITKLTHELGRLTSKEIIFYNKTHFNLRLDSLKEINIYRITQEAINNAIKYAESSHILVSLSHSKKILSIVIDDNGIGFEPSKVKKVKNGDGGMGMTFMKERIKYIDGRMFLNSEPGKGTRVTFNIPI</sequence>
<evidence type="ECO:0000259" key="25">
    <source>
        <dbReference type="PROSITE" id="PS50113"/>
    </source>
</evidence>
<evidence type="ECO:0000313" key="26">
    <source>
        <dbReference type="EMBL" id="PWG06007.1"/>
    </source>
</evidence>
<evidence type="ECO:0000256" key="14">
    <source>
        <dbReference type="ARBA" id="ARBA00022777"/>
    </source>
</evidence>
<dbReference type="CDD" id="cd16917">
    <property type="entry name" value="HATPase_UhpB-NarQ-NarX-like"/>
    <property type="match status" value="1"/>
</dbReference>
<keyword evidence="8" id="KW-0963">Cytoplasm</keyword>
<dbReference type="InterPro" id="IPR035965">
    <property type="entry name" value="PAS-like_dom_sf"/>
</dbReference>
<evidence type="ECO:0000256" key="23">
    <source>
        <dbReference type="SAM" id="Phobius"/>
    </source>
</evidence>
<dbReference type="GO" id="GO:0046872">
    <property type="term" value="F:metal ion binding"/>
    <property type="evidence" value="ECO:0007669"/>
    <property type="project" value="UniProtKB-KW"/>
</dbReference>
<dbReference type="GO" id="GO:0046983">
    <property type="term" value="F:protein dimerization activity"/>
    <property type="evidence" value="ECO:0007669"/>
    <property type="project" value="InterPro"/>
</dbReference>
<evidence type="ECO:0000256" key="15">
    <source>
        <dbReference type="ARBA" id="ARBA00022840"/>
    </source>
</evidence>
<organism evidence="26 27">
    <name type="scientific">Polaribacter aquimarinus</name>
    <dbReference type="NCBI Taxonomy" id="2100726"/>
    <lineage>
        <taxon>Bacteria</taxon>
        <taxon>Pseudomonadati</taxon>
        <taxon>Bacteroidota</taxon>
        <taxon>Flavobacteriia</taxon>
        <taxon>Flavobacteriales</taxon>
        <taxon>Flavobacteriaceae</taxon>
    </lineage>
</organism>
<keyword evidence="10" id="KW-0808">Transferase</keyword>
<comment type="subcellular location">
    <subcellularLocation>
        <location evidence="4">Cytoplasm</location>
    </subcellularLocation>
    <subcellularLocation>
        <location evidence="3">Membrane</location>
        <topology evidence="3">Multi-pass membrane protein</topology>
    </subcellularLocation>
</comment>
<keyword evidence="27" id="KW-1185">Reference proteome</keyword>
<evidence type="ECO:0000256" key="17">
    <source>
        <dbReference type="ARBA" id="ARBA00023004"/>
    </source>
</evidence>
<dbReference type="PANTHER" id="PTHR24421">
    <property type="entry name" value="NITRATE/NITRITE SENSOR PROTEIN NARX-RELATED"/>
    <property type="match status" value="1"/>
</dbReference>
<evidence type="ECO:0000256" key="18">
    <source>
        <dbReference type="ARBA" id="ARBA00023012"/>
    </source>
</evidence>
<evidence type="ECO:0000256" key="2">
    <source>
        <dbReference type="ARBA" id="ARBA00001966"/>
    </source>
</evidence>
<dbReference type="GO" id="GO:0051539">
    <property type="term" value="F:4 iron, 4 sulfur cluster binding"/>
    <property type="evidence" value="ECO:0007669"/>
    <property type="project" value="UniProtKB-KW"/>
</dbReference>
<dbReference type="PANTHER" id="PTHR24421:SF10">
    <property type="entry name" value="NITRATE_NITRITE SENSOR PROTEIN NARQ"/>
    <property type="match status" value="1"/>
</dbReference>
<evidence type="ECO:0000256" key="19">
    <source>
        <dbReference type="ARBA" id="ARBA00023014"/>
    </source>
</evidence>
<dbReference type="SUPFAM" id="SSF55785">
    <property type="entry name" value="PYP-like sensor domain (PAS domain)"/>
    <property type="match status" value="1"/>
</dbReference>
<evidence type="ECO:0000256" key="7">
    <source>
        <dbReference type="ARBA" id="ARBA00022485"/>
    </source>
</evidence>
<comment type="caution">
    <text evidence="26">The sequence shown here is derived from an EMBL/GenBank/DDBJ whole genome shotgun (WGS) entry which is preliminary data.</text>
</comment>
<keyword evidence="7" id="KW-0004">4Fe-4S</keyword>
<feature type="domain" description="Histidine kinase" evidence="24">
    <location>
        <begin position="512"/>
        <end position="603"/>
    </location>
</feature>
<feature type="transmembrane region" description="Helical" evidence="23">
    <location>
        <begin position="20"/>
        <end position="38"/>
    </location>
</feature>